<reference evidence="3 4" key="1">
    <citation type="journal article" date="2014" name="Genome Announc.">
        <title>Draft genome sequences of eight enterohepatic helicobacter species isolated from both laboratory and wild rodents.</title>
        <authorList>
            <person name="Sheh A."/>
            <person name="Shen Z."/>
            <person name="Fox J.G."/>
        </authorList>
    </citation>
    <scope>NUCLEOTIDE SEQUENCE [LARGE SCALE GENOMIC DNA]</scope>
    <source>
        <strain evidence="3 4">MIT 98-6810</strain>
    </source>
</reference>
<reference evidence="2" key="3">
    <citation type="submission" date="2015-11" db="EMBL/GenBank/DDBJ databases">
        <authorList>
            <person name="Zhang Y."/>
            <person name="Guo Z."/>
        </authorList>
    </citation>
    <scope>NUCLEOTIDE SEQUENCE</scope>
    <source>
        <strain evidence="2">1</strain>
    </source>
</reference>
<feature type="coiled-coil region" evidence="1">
    <location>
        <begin position="101"/>
        <end position="128"/>
    </location>
</feature>
<organism evidence="2 5">
    <name type="scientific">Helicobacter typhlonius</name>
    <dbReference type="NCBI Taxonomy" id="76936"/>
    <lineage>
        <taxon>Bacteria</taxon>
        <taxon>Pseudomonadati</taxon>
        <taxon>Campylobacterota</taxon>
        <taxon>Epsilonproteobacteria</taxon>
        <taxon>Campylobacterales</taxon>
        <taxon>Helicobacteraceae</taxon>
        <taxon>Helicobacter</taxon>
    </lineage>
</organism>
<dbReference type="GeneID" id="78151894"/>
<name>A0A099UHN3_9HELI</name>
<dbReference type="PATRIC" id="fig|76936.10.peg.1704"/>
<dbReference type="Proteomes" id="UP000029925">
    <property type="component" value="Unassembled WGS sequence"/>
</dbReference>
<keyword evidence="1" id="KW-0175">Coiled coil</keyword>
<dbReference type="OrthoDB" id="5325987at2"/>
<sequence length="184" mass="21354">MNLTQEQKQEAKELLSKLENLYNHRAGLDILKINREDTLREEIASICDIRNKQGEIQPNKVKMPLLLALIDEIFFDKTNKKEEEYALMDSYRQALSGKDVNKDTINAYVALQEEIKENNQNLKEVFKETSTLDKEILDAINLIAKERYKEILNSKKLKVGMEVKEPKDMSAILTLIKELESILK</sequence>
<reference evidence="5" key="2">
    <citation type="submission" date="2015-11" db="EMBL/GenBank/DDBJ databases">
        <authorList>
            <person name="Anvar S.Y."/>
        </authorList>
    </citation>
    <scope>NUCLEOTIDE SEQUENCE [LARGE SCALE GENOMIC DNA]</scope>
</reference>
<keyword evidence="4" id="KW-1185">Reference proteome</keyword>
<dbReference type="RefSeq" id="WP_034327567.1">
    <property type="nucleotide sequence ID" value="NZ_CAJTQN010000003.1"/>
</dbReference>
<evidence type="ECO:0000256" key="1">
    <source>
        <dbReference type="SAM" id="Coils"/>
    </source>
</evidence>
<dbReference type="EMBL" id="JRPF02000002">
    <property type="protein sequence ID" value="TLD79269.1"/>
    <property type="molecule type" value="Genomic_DNA"/>
</dbReference>
<proteinExistence type="predicted"/>
<dbReference type="EMBL" id="LN907858">
    <property type="protein sequence ID" value="CUU40627.1"/>
    <property type="molecule type" value="Genomic_DNA"/>
</dbReference>
<evidence type="ECO:0000313" key="3">
    <source>
        <dbReference type="EMBL" id="TLD79269.1"/>
    </source>
</evidence>
<evidence type="ECO:0000313" key="5">
    <source>
        <dbReference type="Proteomes" id="UP000064525"/>
    </source>
</evidence>
<dbReference type="AlphaFoldDB" id="A0A099UHN3"/>
<dbReference type="KEGG" id="hty:BN2458_PEG1744"/>
<evidence type="ECO:0000313" key="2">
    <source>
        <dbReference type="EMBL" id="CUU40627.1"/>
    </source>
</evidence>
<gene>
    <name evidence="2" type="ORF">BN2458_PEG1744</name>
    <name evidence="3" type="ORF">LS75_002975</name>
</gene>
<dbReference type="Proteomes" id="UP000064525">
    <property type="component" value="Chromosome I"/>
</dbReference>
<evidence type="ECO:0000313" key="4">
    <source>
        <dbReference type="Proteomes" id="UP000029925"/>
    </source>
</evidence>
<dbReference type="STRING" id="76936.BN2458_PEG1744"/>
<protein>
    <submittedName>
        <fullName evidence="2">Uncharacterized protein</fullName>
    </submittedName>
</protein>
<accession>A0A099UHN3</accession>